<comment type="similarity">
    <text evidence="1">Belongs to the short-chain dehydrogenases/reductases (SDR) family.</text>
</comment>
<name>A0A2U1K133_9BACI</name>
<dbReference type="InterPro" id="IPR050259">
    <property type="entry name" value="SDR"/>
</dbReference>
<keyword evidence="2" id="KW-0560">Oxidoreductase</keyword>
<dbReference type="SUPFAM" id="SSF51735">
    <property type="entry name" value="NAD(P)-binding Rossmann-fold domains"/>
    <property type="match status" value="1"/>
</dbReference>
<reference evidence="3 4" key="1">
    <citation type="submission" date="2018-04" db="EMBL/GenBank/DDBJ databases">
        <title>Camelliibacillus theae gen. nov., sp. nov., isolated from Pu'er tea.</title>
        <authorList>
            <person name="Niu L."/>
        </authorList>
    </citation>
    <scope>NUCLEOTIDE SEQUENCE [LARGE SCALE GENOMIC DNA]</scope>
    <source>
        <strain evidence="3 4">T8</strain>
    </source>
</reference>
<proteinExistence type="inferred from homology"/>
<dbReference type="EMBL" id="QCZG01000017">
    <property type="protein sequence ID" value="PWA11226.1"/>
    <property type="molecule type" value="Genomic_DNA"/>
</dbReference>
<organism evidence="3 4">
    <name type="scientific">Pueribacillus theae</name>
    <dbReference type="NCBI Taxonomy" id="2171751"/>
    <lineage>
        <taxon>Bacteria</taxon>
        <taxon>Bacillati</taxon>
        <taxon>Bacillota</taxon>
        <taxon>Bacilli</taxon>
        <taxon>Bacillales</taxon>
        <taxon>Bacillaceae</taxon>
        <taxon>Pueribacillus</taxon>
    </lineage>
</organism>
<dbReference type="AlphaFoldDB" id="A0A2U1K133"/>
<dbReference type="PROSITE" id="PS00061">
    <property type="entry name" value="ADH_SHORT"/>
    <property type="match status" value="1"/>
</dbReference>
<protein>
    <submittedName>
        <fullName evidence="3">3-oxoacyl-ACP reductase</fullName>
    </submittedName>
</protein>
<dbReference type="PANTHER" id="PTHR42879">
    <property type="entry name" value="3-OXOACYL-(ACYL-CARRIER-PROTEIN) REDUCTASE"/>
    <property type="match status" value="1"/>
</dbReference>
<dbReference type="Gene3D" id="3.40.50.720">
    <property type="entry name" value="NAD(P)-binding Rossmann-like Domain"/>
    <property type="match status" value="1"/>
</dbReference>
<dbReference type="RefSeq" id="WP_116554688.1">
    <property type="nucleotide sequence ID" value="NZ_QCZG01000017.1"/>
</dbReference>
<gene>
    <name evidence="3" type="ORF">DCC39_09660</name>
</gene>
<dbReference type="PRINTS" id="PR00081">
    <property type="entry name" value="GDHRDH"/>
</dbReference>
<dbReference type="InterPro" id="IPR036291">
    <property type="entry name" value="NAD(P)-bd_dom_sf"/>
</dbReference>
<evidence type="ECO:0000313" key="3">
    <source>
        <dbReference type="EMBL" id="PWA11226.1"/>
    </source>
</evidence>
<dbReference type="Pfam" id="PF13561">
    <property type="entry name" value="adh_short_C2"/>
    <property type="match status" value="1"/>
</dbReference>
<accession>A0A2U1K133</accession>
<dbReference type="InterPro" id="IPR002347">
    <property type="entry name" value="SDR_fam"/>
</dbReference>
<dbReference type="PANTHER" id="PTHR42879:SF2">
    <property type="entry name" value="3-OXOACYL-[ACYL-CARRIER-PROTEIN] REDUCTASE FABG"/>
    <property type="match status" value="1"/>
</dbReference>
<dbReference type="FunFam" id="3.40.50.720:FF:000173">
    <property type="entry name" value="3-oxoacyl-[acyl-carrier protein] reductase"/>
    <property type="match status" value="1"/>
</dbReference>
<dbReference type="PRINTS" id="PR00080">
    <property type="entry name" value="SDRFAMILY"/>
</dbReference>
<sequence>MKLKNKKALVTGSASGIGRAIALAYAKEGADLALNYFDRKEDAQQLKELIDKEYGVKTFLVEANISDESQVQKMVDKTIEELGSIDILVNAAGILTQVPMEKMDINVWDQMININLRGTFLCTRFVLPHMIEKRNGRIISIASQLAQIGGVELTHYCAAKAGIIGMTKSLAREVGEFGITVNCIAPGTIETDLIKGLDENWKQQKQKELVISRFGKPEEVAPSAVFLASDPDGNLYTGQTLGPNMGDVML</sequence>
<dbReference type="NCBIfam" id="NF009466">
    <property type="entry name" value="PRK12826.1-2"/>
    <property type="match status" value="1"/>
</dbReference>
<evidence type="ECO:0000256" key="1">
    <source>
        <dbReference type="ARBA" id="ARBA00006484"/>
    </source>
</evidence>
<comment type="caution">
    <text evidence="3">The sequence shown here is derived from an EMBL/GenBank/DDBJ whole genome shotgun (WGS) entry which is preliminary data.</text>
</comment>
<dbReference type="Proteomes" id="UP000245998">
    <property type="component" value="Unassembled WGS sequence"/>
</dbReference>
<dbReference type="OrthoDB" id="9803333at2"/>
<evidence type="ECO:0000313" key="4">
    <source>
        <dbReference type="Proteomes" id="UP000245998"/>
    </source>
</evidence>
<dbReference type="GO" id="GO:0032787">
    <property type="term" value="P:monocarboxylic acid metabolic process"/>
    <property type="evidence" value="ECO:0007669"/>
    <property type="project" value="UniProtKB-ARBA"/>
</dbReference>
<keyword evidence="4" id="KW-1185">Reference proteome</keyword>
<dbReference type="GO" id="GO:0016491">
    <property type="term" value="F:oxidoreductase activity"/>
    <property type="evidence" value="ECO:0007669"/>
    <property type="project" value="UniProtKB-KW"/>
</dbReference>
<dbReference type="InterPro" id="IPR020904">
    <property type="entry name" value="Sc_DH/Rdtase_CS"/>
</dbReference>
<evidence type="ECO:0000256" key="2">
    <source>
        <dbReference type="ARBA" id="ARBA00023002"/>
    </source>
</evidence>